<keyword evidence="3" id="KW-1185">Reference proteome</keyword>
<name>A0A8X6RHV0_TRICX</name>
<accession>A0A8X6RHV0</accession>
<protein>
    <submittedName>
        <fullName evidence="2">Uncharacterized protein</fullName>
    </submittedName>
</protein>
<comment type="caution">
    <text evidence="2">The sequence shown here is derived from an EMBL/GenBank/DDBJ whole genome shotgun (WGS) entry which is preliminary data.</text>
</comment>
<sequence>MSSNCLCCGQCIGLQTDEAHIGAPKHGIGPFPIAPHPSNTDSANRKSSGQILGTMSFCKLPMPNASCSSSHWTRLGSKLAKAVTRKECTEDDDEGALFYFAAPQYAVQCHVEVNNLGL</sequence>
<evidence type="ECO:0000256" key="1">
    <source>
        <dbReference type="SAM" id="MobiDB-lite"/>
    </source>
</evidence>
<feature type="compositionally biased region" description="Polar residues" evidence="1">
    <location>
        <begin position="37"/>
        <end position="48"/>
    </location>
</feature>
<evidence type="ECO:0000313" key="3">
    <source>
        <dbReference type="Proteomes" id="UP000887159"/>
    </source>
</evidence>
<feature type="region of interest" description="Disordered" evidence="1">
    <location>
        <begin position="27"/>
        <end position="48"/>
    </location>
</feature>
<organism evidence="2 3">
    <name type="scientific">Trichonephila clavipes</name>
    <name type="common">Golden silk orbweaver</name>
    <name type="synonym">Nephila clavipes</name>
    <dbReference type="NCBI Taxonomy" id="2585209"/>
    <lineage>
        <taxon>Eukaryota</taxon>
        <taxon>Metazoa</taxon>
        <taxon>Ecdysozoa</taxon>
        <taxon>Arthropoda</taxon>
        <taxon>Chelicerata</taxon>
        <taxon>Arachnida</taxon>
        <taxon>Araneae</taxon>
        <taxon>Araneomorphae</taxon>
        <taxon>Entelegynae</taxon>
        <taxon>Araneoidea</taxon>
        <taxon>Nephilidae</taxon>
        <taxon>Trichonephila</taxon>
    </lineage>
</organism>
<dbReference type="Proteomes" id="UP000887159">
    <property type="component" value="Unassembled WGS sequence"/>
</dbReference>
<evidence type="ECO:0000313" key="2">
    <source>
        <dbReference type="EMBL" id="GFX95288.1"/>
    </source>
</evidence>
<proteinExistence type="predicted"/>
<dbReference type="EMBL" id="BMAU01021185">
    <property type="protein sequence ID" value="GFX95288.1"/>
    <property type="molecule type" value="Genomic_DNA"/>
</dbReference>
<reference evidence="2" key="1">
    <citation type="submission" date="2020-08" db="EMBL/GenBank/DDBJ databases">
        <title>Multicomponent nature underlies the extraordinary mechanical properties of spider dragline silk.</title>
        <authorList>
            <person name="Kono N."/>
            <person name="Nakamura H."/>
            <person name="Mori M."/>
            <person name="Yoshida Y."/>
            <person name="Ohtoshi R."/>
            <person name="Malay A.D."/>
            <person name="Moran D.A.P."/>
            <person name="Tomita M."/>
            <person name="Numata K."/>
            <person name="Arakawa K."/>
        </authorList>
    </citation>
    <scope>NUCLEOTIDE SEQUENCE</scope>
</reference>
<gene>
    <name evidence="2" type="ORF">TNCV_848781</name>
</gene>
<dbReference type="AlphaFoldDB" id="A0A8X6RHV0"/>